<proteinExistence type="predicted"/>
<dbReference type="InterPro" id="IPR050585">
    <property type="entry name" value="Xaa-Pro_dipeptidyl-ppase/CocE"/>
</dbReference>
<feature type="region of interest" description="Disordered" evidence="1">
    <location>
        <begin position="120"/>
        <end position="150"/>
    </location>
</feature>
<accession>A0A6J6CH76</accession>
<sequence length="636" mass="68379">MFDRAITGPVRAGTDVIPVDACIGAREVIEPRLAPDGRSLVVAVSDAAGAVLVRHRLGPSTDAAATAARVDPTDPGEVVVANPAPRVGRGFGGGCWCWAAGGRAIVYAAVDGNLWWQDLPDEEAPEGGAASPARKLTDHGPERVAQAPHAGPDDRVVYVLDQCEVWCAGPDGATAVRLDDGGADFCFDPQIAPDGSGALWVAWNVPDMPWDRSRLVRVRFDGAPVPDLVPTHAVQQPRFAPDGTVVCVRDDAGWNNVWWGDRVLVDEPFEHGGPTWGLGQRSFAVSPDGTQVAFTRNEAGFGRLCVAARGADGRLVEVRELGRGVHGQLSWEGERIAALRSGARTPTEVVVHEMPEGARRQVLVGPRHPWDRDALVEPATLQVPTSDGAVVHARWYRADDPVGLICWLHGGPTDQWQVTFLPRIAFWRARGWHVVVPDHRGSTGHGRAYQQALRGRWGELDIADVADVVGHLHASGVSSPADTVLMGGSAGGFTVLGLLRHHPGLVAAAVVAYPVADLADLAERSHRFERHYTRTLVGEPPAPPAVDERARHRSPTWWADRIRTPLLVLHGEDDPVVPVGQSRVLVERIRAAGGDVELVVYPGEGHGFRQPDHQADEFRRVGAFLTRHVAAGAGER</sequence>
<dbReference type="InterPro" id="IPR029058">
    <property type="entry name" value="AB_hydrolase_fold"/>
</dbReference>
<dbReference type="EMBL" id="CAEZSR010000027">
    <property type="protein sequence ID" value="CAB4550872.1"/>
    <property type="molecule type" value="Genomic_DNA"/>
</dbReference>
<protein>
    <submittedName>
        <fullName evidence="3">Unannotated protein</fullName>
    </submittedName>
</protein>
<dbReference type="Gene3D" id="3.40.50.1820">
    <property type="entry name" value="alpha/beta hydrolase"/>
    <property type="match status" value="1"/>
</dbReference>
<reference evidence="3" key="1">
    <citation type="submission" date="2020-05" db="EMBL/GenBank/DDBJ databases">
        <authorList>
            <person name="Chiriac C."/>
            <person name="Salcher M."/>
            <person name="Ghai R."/>
            <person name="Kavagutti S V."/>
        </authorList>
    </citation>
    <scope>NUCLEOTIDE SEQUENCE</scope>
</reference>
<dbReference type="InterPro" id="IPR011659">
    <property type="entry name" value="WD40"/>
</dbReference>
<dbReference type="GO" id="GO:0008236">
    <property type="term" value="F:serine-type peptidase activity"/>
    <property type="evidence" value="ECO:0007669"/>
    <property type="project" value="InterPro"/>
</dbReference>
<dbReference type="Pfam" id="PF07676">
    <property type="entry name" value="PD40"/>
    <property type="match status" value="1"/>
</dbReference>
<dbReference type="SUPFAM" id="SSF53474">
    <property type="entry name" value="alpha/beta-Hydrolases"/>
    <property type="match status" value="1"/>
</dbReference>
<dbReference type="Gene3D" id="2.120.10.30">
    <property type="entry name" value="TolB, C-terminal domain"/>
    <property type="match status" value="1"/>
</dbReference>
<feature type="domain" description="Peptidase S9 prolyl oligopeptidase catalytic" evidence="2">
    <location>
        <begin position="423"/>
        <end position="629"/>
    </location>
</feature>
<organism evidence="3">
    <name type="scientific">freshwater metagenome</name>
    <dbReference type="NCBI Taxonomy" id="449393"/>
    <lineage>
        <taxon>unclassified sequences</taxon>
        <taxon>metagenomes</taxon>
        <taxon>ecological metagenomes</taxon>
    </lineage>
</organism>
<evidence type="ECO:0000256" key="1">
    <source>
        <dbReference type="SAM" id="MobiDB-lite"/>
    </source>
</evidence>
<dbReference type="InterPro" id="IPR011042">
    <property type="entry name" value="6-blade_b-propeller_TolB-like"/>
</dbReference>
<evidence type="ECO:0000259" key="2">
    <source>
        <dbReference type="Pfam" id="PF00326"/>
    </source>
</evidence>
<dbReference type="SUPFAM" id="SSF82171">
    <property type="entry name" value="DPP6 N-terminal domain-like"/>
    <property type="match status" value="1"/>
</dbReference>
<dbReference type="AlphaFoldDB" id="A0A6J6CH76"/>
<name>A0A6J6CH76_9ZZZZ</name>
<dbReference type="GO" id="GO:0006508">
    <property type="term" value="P:proteolysis"/>
    <property type="evidence" value="ECO:0007669"/>
    <property type="project" value="InterPro"/>
</dbReference>
<dbReference type="PANTHER" id="PTHR43056">
    <property type="entry name" value="PEPTIDASE S9 PROLYL OLIGOPEPTIDASE"/>
    <property type="match status" value="1"/>
</dbReference>
<dbReference type="InterPro" id="IPR001375">
    <property type="entry name" value="Peptidase_S9_cat"/>
</dbReference>
<gene>
    <name evidence="3" type="ORF">UFOPK1493_01049</name>
</gene>
<dbReference type="PANTHER" id="PTHR43056:SF5">
    <property type="entry name" value="PEPTIDASE S9 PROLYL OLIGOPEPTIDASE CATALYTIC DOMAIN-CONTAINING PROTEIN"/>
    <property type="match status" value="1"/>
</dbReference>
<dbReference type="Pfam" id="PF00326">
    <property type="entry name" value="Peptidase_S9"/>
    <property type="match status" value="1"/>
</dbReference>
<evidence type="ECO:0000313" key="3">
    <source>
        <dbReference type="EMBL" id="CAB4550872.1"/>
    </source>
</evidence>